<dbReference type="PROSITE" id="PS51819">
    <property type="entry name" value="VOC"/>
    <property type="match status" value="2"/>
</dbReference>
<dbReference type="PANTHER" id="PTHR33993:SF10">
    <property type="entry name" value="CONSERVED PROTEIN"/>
    <property type="match status" value="1"/>
</dbReference>
<dbReference type="Proteomes" id="UP000246410">
    <property type="component" value="Unassembled WGS sequence"/>
</dbReference>
<dbReference type="SUPFAM" id="SSF54593">
    <property type="entry name" value="Glyoxalase/Bleomycin resistance protein/Dihydroxybiphenyl dioxygenase"/>
    <property type="match status" value="2"/>
</dbReference>
<sequence>MSVTRQPGDPTWVDLYTADLDRAIAFYGELFGWTAERGGEEFGGYTTLRKDGKAVAGAMNRMPDDGDPFPDRWTVYLSSFDAAATTTRAENGGGNVLVAPMAVGDLGTMAVLADVGGVGVGVWQADQFAGFEAIGEVGDGVWSEHAGVPSWFELMTRSYESSLSFYREVFGWNDAFTVADSPEFRYTTIHATSPMRGGVMDGGGHLPEGVPGAWTVYFGADDVDKTAELAKSLGGTVVFDPMNTPYGRMAGLTDPTGAHFSIGGNAR</sequence>
<dbReference type="Pfam" id="PF00903">
    <property type="entry name" value="Glyoxalase"/>
    <property type="match status" value="2"/>
</dbReference>
<evidence type="ECO:0000313" key="3">
    <source>
        <dbReference type="Proteomes" id="UP000246410"/>
    </source>
</evidence>
<organism evidence="2 3">
    <name type="scientific">Nocardia neocaledoniensis</name>
    <dbReference type="NCBI Taxonomy" id="236511"/>
    <lineage>
        <taxon>Bacteria</taxon>
        <taxon>Bacillati</taxon>
        <taxon>Actinomycetota</taxon>
        <taxon>Actinomycetes</taxon>
        <taxon>Mycobacteriales</taxon>
        <taxon>Nocardiaceae</taxon>
        <taxon>Nocardia</taxon>
    </lineage>
</organism>
<dbReference type="RefSeq" id="WP_110036210.1">
    <property type="nucleotide sequence ID" value="NZ_QGTL01000002.1"/>
</dbReference>
<dbReference type="Gene3D" id="3.10.180.10">
    <property type="entry name" value="2,3-Dihydroxybiphenyl 1,2-Dioxygenase, domain 1"/>
    <property type="match status" value="2"/>
</dbReference>
<dbReference type="CDD" id="cd07247">
    <property type="entry name" value="SgaA_N_like"/>
    <property type="match status" value="2"/>
</dbReference>
<proteinExistence type="predicted"/>
<feature type="domain" description="VOC" evidence="1">
    <location>
        <begin position="148"/>
        <end position="265"/>
    </location>
</feature>
<dbReference type="PANTHER" id="PTHR33993">
    <property type="entry name" value="GLYOXALASE-RELATED"/>
    <property type="match status" value="1"/>
</dbReference>
<dbReference type="InterPro" id="IPR037523">
    <property type="entry name" value="VOC_core"/>
</dbReference>
<accession>A0A317NXV0</accession>
<feature type="domain" description="VOC" evidence="1">
    <location>
        <begin position="9"/>
        <end position="125"/>
    </location>
</feature>
<keyword evidence="3" id="KW-1185">Reference proteome</keyword>
<reference evidence="2 3" key="1">
    <citation type="submission" date="2018-05" db="EMBL/GenBank/DDBJ databases">
        <title>Genomic Encyclopedia of Type Strains, Phase IV (KMG-IV): sequencing the most valuable type-strain genomes for metagenomic binning, comparative biology and taxonomic classification.</title>
        <authorList>
            <person name="Goeker M."/>
        </authorList>
    </citation>
    <scope>NUCLEOTIDE SEQUENCE [LARGE SCALE GENOMIC DNA]</scope>
    <source>
        <strain evidence="2 3">DSM 44717</strain>
    </source>
</reference>
<evidence type="ECO:0000313" key="2">
    <source>
        <dbReference type="EMBL" id="PWV79004.1"/>
    </source>
</evidence>
<protein>
    <recommendedName>
        <fullName evidence="1">VOC domain-containing protein</fullName>
    </recommendedName>
</protein>
<dbReference type="EMBL" id="QGTL01000002">
    <property type="protein sequence ID" value="PWV79004.1"/>
    <property type="molecule type" value="Genomic_DNA"/>
</dbReference>
<dbReference type="AlphaFoldDB" id="A0A317NXV0"/>
<gene>
    <name evidence="2" type="ORF">DFR69_10262</name>
</gene>
<dbReference type="InterPro" id="IPR029068">
    <property type="entry name" value="Glyas_Bleomycin-R_OHBP_Dase"/>
</dbReference>
<name>A0A317NXV0_9NOCA</name>
<dbReference type="InterPro" id="IPR004360">
    <property type="entry name" value="Glyas_Fos-R_dOase_dom"/>
</dbReference>
<evidence type="ECO:0000259" key="1">
    <source>
        <dbReference type="PROSITE" id="PS51819"/>
    </source>
</evidence>
<comment type="caution">
    <text evidence="2">The sequence shown here is derived from an EMBL/GenBank/DDBJ whole genome shotgun (WGS) entry which is preliminary data.</text>
</comment>
<dbReference type="InterPro" id="IPR052164">
    <property type="entry name" value="Anthracycline_SecMetBiosynth"/>
</dbReference>